<evidence type="ECO:0000256" key="1">
    <source>
        <dbReference type="ARBA" id="ARBA00022786"/>
    </source>
</evidence>
<feature type="compositionally biased region" description="Low complexity" evidence="2">
    <location>
        <begin position="184"/>
        <end position="194"/>
    </location>
</feature>
<sequence>MDATEIVSMQRTLLANSPAVYHKMQSLQCAMIDSCCPQIKPHLAEYSGSVVDFASAFLISCIADPQNSAFVKPCEVYDEMFILVRSDAFIKYTDCFNTAMAEIESSTVDIEQTCSSNEIYIAMCDWNKRNETESCERKNLMYVANRSNDDDYRTFVQERKKNLQFLIDTMKRAFPMDYTVETATSDSNRSVSTTDSDRDSDDCEYETTEQRTNERRIEYQLDEFLNKWKKEIQQRTVYGHVINDKQKQDPEKTINEEEQAIHFFQRASDLEREGKLYDAIKYYRAAMQLVPDIEFRMARKGQQPVTTMESNNQNENNDKANNNNTNEVSEHDQNLIDALQRAHLDDGELSAICVKNFPQQATHMSCLPSEVLIYILRWVVSSDLDIRSLEQCARTCRGFYLCARDPQLWKMICLKTWGVQTGNTSTNVNWRYMFINRPHVVFNGVYISRTSYIRQGEQSLDTFYSPWHLVEYYRYMRFFPDGIVVIYTSADEPRISVARLKNRYSIRDPALIYGNYRLQNDRVIIVAKRISQRTLTMNNPQRRGVRDSQISDIEQIMDMEFEMCDAGKKKHHQLIWTHYEIKSIDKRTGDERSNLLDAANDRHAYPPMIFSRVKSYSLASEQLLK</sequence>
<gene>
    <name evidence="5" type="ORF">HFQ381_LOCUS1422</name>
    <name evidence="6" type="ORF">TSG867_LOCUS2367</name>
</gene>
<evidence type="ECO:0000313" key="5">
    <source>
        <dbReference type="EMBL" id="CAF4107659.1"/>
    </source>
</evidence>
<dbReference type="GO" id="GO:0019005">
    <property type="term" value="C:SCF ubiquitin ligase complex"/>
    <property type="evidence" value="ECO:0007669"/>
    <property type="project" value="TreeGrafter"/>
</dbReference>
<reference evidence="6" key="1">
    <citation type="submission" date="2021-02" db="EMBL/GenBank/DDBJ databases">
        <authorList>
            <person name="Nowell W R."/>
        </authorList>
    </citation>
    <scope>NUCLEOTIDE SEQUENCE</scope>
</reference>
<dbReference type="PANTHER" id="PTHR12874">
    <property type="entry name" value="F-BOX ONLY PROTEIN 48-RELATED"/>
    <property type="match status" value="1"/>
</dbReference>
<dbReference type="GO" id="GO:0031146">
    <property type="term" value="P:SCF-dependent proteasomal ubiquitin-dependent protein catabolic process"/>
    <property type="evidence" value="ECO:0007669"/>
    <property type="project" value="TreeGrafter"/>
</dbReference>
<feature type="domain" description="F-box" evidence="3">
    <location>
        <begin position="365"/>
        <end position="415"/>
    </location>
</feature>
<dbReference type="Pfam" id="PF12937">
    <property type="entry name" value="F-box-like"/>
    <property type="match status" value="1"/>
</dbReference>
<dbReference type="PANTHER" id="PTHR12874:SF29">
    <property type="entry name" value="F-BOX ONLY PROTEIN 9"/>
    <property type="match status" value="1"/>
</dbReference>
<feature type="region of interest" description="Disordered" evidence="2">
    <location>
        <begin position="183"/>
        <end position="204"/>
    </location>
</feature>
<dbReference type="Gene3D" id="1.20.1280.50">
    <property type="match status" value="1"/>
</dbReference>
<evidence type="ECO:0000259" key="4">
    <source>
        <dbReference type="Pfam" id="PF19270"/>
    </source>
</evidence>
<name>A0A820DZQ4_9BILA</name>
<comment type="caution">
    <text evidence="6">The sequence shown here is derived from an EMBL/GenBank/DDBJ whole genome shotgun (WGS) entry which is preliminary data.</text>
</comment>
<dbReference type="Pfam" id="PF19270">
    <property type="entry name" value="FBO_C"/>
    <property type="match status" value="1"/>
</dbReference>
<evidence type="ECO:0000313" key="7">
    <source>
        <dbReference type="Proteomes" id="UP000663862"/>
    </source>
</evidence>
<feature type="compositionally biased region" description="Low complexity" evidence="2">
    <location>
        <begin position="311"/>
        <end position="326"/>
    </location>
</feature>
<dbReference type="EMBL" id="CAJOBO010000040">
    <property type="protein sequence ID" value="CAF4107659.1"/>
    <property type="molecule type" value="Genomic_DNA"/>
</dbReference>
<dbReference type="InterPro" id="IPR045464">
    <property type="entry name" value="Hrt3/FBXO9_C"/>
</dbReference>
<dbReference type="InterPro" id="IPR036047">
    <property type="entry name" value="F-box-like_dom_sf"/>
</dbReference>
<evidence type="ECO:0000313" key="6">
    <source>
        <dbReference type="EMBL" id="CAF4239256.1"/>
    </source>
</evidence>
<evidence type="ECO:0000259" key="3">
    <source>
        <dbReference type="Pfam" id="PF12937"/>
    </source>
</evidence>
<keyword evidence="1" id="KW-0833">Ubl conjugation pathway</keyword>
<dbReference type="AlphaFoldDB" id="A0A820DZQ4"/>
<dbReference type="InterPro" id="IPR001810">
    <property type="entry name" value="F-box_dom"/>
</dbReference>
<organism evidence="6 7">
    <name type="scientific">Rotaria socialis</name>
    <dbReference type="NCBI Taxonomy" id="392032"/>
    <lineage>
        <taxon>Eukaryota</taxon>
        <taxon>Metazoa</taxon>
        <taxon>Spiralia</taxon>
        <taxon>Gnathifera</taxon>
        <taxon>Rotifera</taxon>
        <taxon>Eurotatoria</taxon>
        <taxon>Bdelloidea</taxon>
        <taxon>Philodinida</taxon>
        <taxon>Philodinidae</taxon>
        <taxon>Rotaria</taxon>
    </lineage>
</organism>
<feature type="domain" description="F-box protein Hrt3/FBXO9 C-terminal" evidence="4">
    <location>
        <begin position="428"/>
        <end position="536"/>
    </location>
</feature>
<feature type="region of interest" description="Disordered" evidence="2">
    <location>
        <begin position="300"/>
        <end position="327"/>
    </location>
</feature>
<evidence type="ECO:0000256" key="2">
    <source>
        <dbReference type="SAM" id="MobiDB-lite"/>
    </source>
</evidence>
<dbReference type="GO" id="GO:0005737">
    <property type="term" value="C:cytoplasm"/>
    <property type="evidence" value="ECO:0007669"/>
    <property type="project" value="TreeGrafter"/>
</dbReference>
<evidence type="ECO:0008006" key="8">
    <source>
        <dbReference type="Google" id="ProtNLM"/>
    </source>
</evidence>
<accession>A0A820DZQ4</accession>
<proteinExistence type="predicted"/>
<dbReference type="Proteomes" id="UP000663851">
    <property type="component" value="Unassembled WGS sequence"/>
</dbReference>
<protein>
    <recommendedName>
        <fullName evidence="8">F-box only protein 9</fullName>
    </recommendedName>
</protein>
<dbReference type="EMBL" id="CAJOBQ010000062">
    <property type="protein sequence ID" value="CAF4239256.1"/>
    <property type="molecule type" value="Genomic_DNA"/>
</dbReference>
<dbReference type="CDD" id="cd22089">
    <property type="entry name" value="F-box_FBXO9"/>
    <property type="match status" value="1"/>
</dbReference>
<dbReference type="SUPFAM" id="SSF81383">
    <property type="entry name" value="F-box domain"/>
    <property type="match status" value="1"/>
</dbReference>
<dbReference type="Proteomes" id="UP000663862">
    <property type="component" value="Unassembled WGS sequence"/>
</dbReference>